<evidence type="ECO:0000313" key="3">
    <source>
        <dbReference type="Proteomes" id="UP000215374"/>
    </source>
</evidence>
<dbReference type="EMBL" id="LT906467">
    <property type="protein sequence ID" value="SNV65908.1"/>
    <property type="molecule type" value="Genomic_DNA"/>
</dbReference>
<reference evidence="2 3" key="1">
    <citation type="submission" date="2017-06" db="EMBL/GenBank/DDBJ databases">
        <authorList>
            <consortium name="Pathogen Informatics"/>
        </authorList>
    </citation>
    <scope>NUCLEOTIDE SEQUENCE [LARGE SCALE GENOMIC DNA]</scope>
    <source>
        <strain evidence="2 3">NCTC13015</strain>
    </source>
</reference>
<organism evidence="2 3">
    <name type="scientific">Corynebacterium imitans</name>
    <dbReference type="NCBI Taxonomy" id="156978"/>
    <lineage>
        <taxon>Bacteria</taxon>
        <taxon>Bacillati</taxon>
        <taxon>Actinomycetota</taxon>
        <taxon>Actinomycetes</taxon>
        <taxon>Mycobacteriales</taxon>
        <taxon>Corynebacteriaceae</taxon>
        <taxon>Corynebacterium</taxon>
    </lineage>
</organism>
<dbReference type="Proteomes" id="UP000215374">
    <property type="component" value="Chromosome 1"/>
</dbReference>
<proteinExistence type="predicted"/>
<dbReference type="RefSeq" id="WP_070791050.1">
    <property type="nucleotide sequence ID" value="NZ_CP009211.1"/>
</dbReference>
<sequence>MLSWIVLILCLAACFVLGMWLSAKIFGRGEALPPMPETEDVKEANRRAVEDGNFGEIQLEVVHRGYRMDQVDALIAQLTGQEETATGARNPQRVEAHSLTEGVTLDGFDGETPTTTEAESFAAKPEDRA</sequence>
<gene>
    <name evidence="2" type="ORF">SAMEA4535761_00977</name>
</gene>
<evidence type="ECO:0000313" key="2">
    <source>
        <dbReference type="EMBL" id="SNV65908.1"/>
    </source>
</evidence>
<feature type="region of interest" description="Disordered" evidence="1">
    <location>
        <begin position="82"/>
        <end position="129"/>
    </location>
</feature>
<accession>A0A239Z5T6</accession>
<evidence type="ECO:0008006" key="4">
    <source>
        <dbReference type="Google" id="ProtNLM"/>
    </source>
</evidence>
<protein>
    <recommendedName>
        <fullName evidence="4">Secreted protein</fullName>
    </recommendedName>
</protein>
<evidence type="ECO:0000256" key="1">
    <source>
        <dbReference type="SAM" id="MobiDB-lite"/>
    </source>
</evidence>
<dbReference type="AlphaFoldDB" id="A0A239Z5T6"/>
<name>A0A239Z5T6_9CORY</name>